<gene>
    <name evidence="2" type="ORF">VNI00_004844</name>
</gene>
<dbReference type="AlphaFoldDB" id="A0AAW0DKI3"/>
<evidence type="ECO:0000256" key="1">
    <source>
        <dbReference type="SAM" id="SignalP"/>
    </source>
</evidence>
<keyword evidence="3" id="KW-1185">Reference proteome</keyword>
<evidence type="ECO:0000313" key="3">
    <source>
        <dbReference type="Proteomes" id="UP001383192"/>
    </source>
</evidence>
<name>A0AAW0DKI3_9AGAR</name>
<sequence>MFLTSLLALSWFAISPAIGRDAIIKVLDSGYIGGCQWVPCDDSSWIWDCADPSLDVQDFTIRIEPDVFARWLKTVLFSTSMQINPSTMAITDTIQEQHLIQPDSSWEITFAGGEYPCTINICPNMAILNPLLNLSEIRWTPITKLTFAFEYDNPATKRLFDGEAPRIHFQGSIPTGLSCPTGGHGNN</sequence>
<dbReference type="EMBL" id="JAYKXP010000013">
    <property type="protein sequence ID" value="KAK7051344.1"/>
    <property type="molecule type" value="Genomic_DNA"/>
</dbReference>
<dbReference type="Proteomes" id="UP001383192">
    <property type="component" value="Unassembled WGS sequence"/>
</dbReference>
<comment type="caution">
    <text evidence="2">The sequence shown here is derived from an EMBL/GenBank/DDBJ whole genome shotgun (WGS) entry which is preliminary data.</text>
</comment>
<reference evidence="2 3" key="1">
    <citation type="submission" date="2024-01" db="EMBL/GenBank/DDBJ databases">
        <title>A draft genome for a cacao thread blight-causing isolate of Paramarasmius palmivorus.</title>
        <authorList>
            <person name="Baruah I.K."/>
            <person name="Bukari Y."/>
            <person name="Amoako-Attah I."/>
            <person name="Meinhardt L.W."/>
            <person name="Bailey B.A."/>
            <person name="Cohen S.P."/>
        </authorList>
    </citation>
    <scope>NUCLEOTIDE SEQUENCE [LARGE SCALE GENOMIC DNA]</scope>
    <source>
        <strain evidence="2 3">GH-12</strain>
    </source>
</reference>
<feature type="signal peptide" evidence="1">
    <location>
        <begin position="1"/>
        <end position="19"/>
    </location>
</feature>
<keyword evidence="1" id="KW-0732">Signal</keyword>
<proteinExistence type="predicted"/>
<accession>A0AAW0DKI3</accession>
<feature type="chain" id="PRO_5043900556" evidence="1">
    <location>
        <begin position="20"/>
        <end position="187"/>
    </location>
</feature>
<organism evidence="2 3">
    <name type="scientific">Paramarasmius palmivorus</name>
    <dbReference type="NCBI Taxonomy" id="297713"/>
    <lineage>
        <taxon>Eukaryota</taxon>
        <taxon>Fungi</taxon>
        <taxon>Dikarya</taxon>
        <taxon>Basidiomycota</taxon>
        <taxon>Agaricomycotina</taxon>
        <taxon>Agaricomycetes</taxon>
        <taxon>Agaricomycetidae</taxon>
        <taxon>Agaricales</taxon>
        <taxon>Marasmiineae</taxon>
        <taxon>Marasmiaceae</taxon>
        <taxon>Paramarasmius</taxon>
    </lineage>
</organism>
<protein>
    <submittedName>
        <fullName evidence="2">Uncharacterized protein</fullName>
    </submittedName>
</protein>
<evidence type="ECO:0000313" key="2">
    <source>
        <dbReference type="EMBL" id="KAK7051344.1"/>
    </source>
</evidence>